<dbReference type="AlphaFoldDB" id="A0A0G4E5M3"/>
<keyword evidence="1" id="KW-0614">Plasmid</keyword>
<proteinExistence type="predicted"/>
<organism evidence="1">
    <name type="scientific">Pseudomonas fluorescens (strain SBW25)</name>
    <dbReference type="NCBI Taxonomy" id="216595"/>
    <lineage>
        <taxon>Bacteria</taxon>
        <taxon>Pseudomonadati</taxon>
        <taxon>Pseudomonadota</taxon>
        <taxon>Gammaproteobacteria</taxon>
        <taxon>Pseudomonadales</taxon>
        <taxon>Pseudomonadaceae</taxon>
        <taxon>Pseudomonas</taxon>
    </lineage>
</organism>
<geneLocation type="plasmid" evidence="1">
    <name>pQBR57</name>
</geneLocation>
<gene>
    <name evidence="1" type="ORF">PQBR57_0370</name>
</gene>
<accession>A0A0G4E5M3</accession>
<name>A0A0G4E5M3_PSEFS</name>
<reference evidence="1" key="2">
    <citation type="submission" date="2015-06" db="EMBL/GenBank/DDBJ databases">
        <title>Environmentally co-occuring mercury resistance plasmids are genetically and phenotypically diverse and confer variable context-dependent fitness effects.</title>
        <authorList>
            <person name="Hall J.P.J."/>
            <person name="Harrison E."/>
            <person name="Lilley A.K."/>
            <person name="Paterson S."/>
            <person name="Spiers A.J."/>
            <person name="Brockhurst M.A."/>
        </authorList>
    </citation>
    <scope>NUCLEOTIDE SEQUENCE [LARGE SCALE GENOMIC DNA]</scope>
    <source>
        <strain evidence="1">SBW25</strain>
        <plasmid evidence="1">pQBR57</plasmid>
    </source>
</reference>
<dbReference type="EMBL" id="LN713926">
    <property type="protein sequence ID" value="CEK42323.1"/>
    <property type="molecule type" value="Genomic_DNA"/>
</dbReference>
<evidence type="ECO:0000313" key="1">
    <source>
        <dbReference type="EMBL" id="CEK42323.1"/>
    </source>
</evidence>
<protein>
    <submittedName>
        <fullName evidence="1">Uncharacterized protein</fullName>
    </submittedName>
</protein>
<sequence length="292" mass="32365">MDQPINWLVLLGQIEDSLLASLITDHYSIRVTPFLIEAIRSDLGISSFSARKPKLTLEIRDLVGRHTANNIARGWGVSVSAIEAFRNLAKQGLAQVDDAGGADCGRWKNEWLELFPIQTNAQISRATGFEIKEVRAMRNTLKIAAPMTRTYWKLVSEDELGSLSDVQLSELYGGPLADYAAQRLSMALRDKATIRAIAKNHQLPETLAQFLGLMPLRRLAKLAGISEFHIKRQRDALGIAPYSPLAPEFEAMLATCTDSEIAQKAHASVSTVKFRRDRLGKPAYAPKNKAQK</sequence>
<reference evidence="1" key="1">
    <citation type="submission" date="2014-12" db="EMBL/GenBank/DDBJ databases">
        <authorList>
            <person name="Hall J."/>
        </authorList>
    </citation>
    <scope>NUCLEOTIDE SEQUENCE [LARGE SCALE GENOMIC DNA]</scope>
    <source>
        <strain evidence="1">SBW25</strain>
        <plasmid evidence="1">pQBR57</plasmid>
    </source>
</reference>